<gene>
    <name evidence="1" type="ORF">FGG08_000111</name>
</gene>
<proteinExistence type="predicted"/>
<dbReference type="OrthoDB" id="5498471at2759"/>
<evidence type="ECO:0000313" key="2">
    <source>
        <dbReference type="Proteomes" id="UP000698800"/>
    </source>
</evidence>
<organism evidence="1 2">
    <name type="scientific">Glutinoglossum americanum</name>
    <dbReference type="NCBI Taxonomy" id="1670608"/>
    <lineage>
        <taxon>Eukaryota</taxon>
        <taxon>Fungi</taxon>
        <taxon>Dikarya</taxon>
        <taxon>Ascomycota</taxon>
        <taxon>Pezizomycotina</taxon>
        <taxon>Geoglossomycetes</taxon>
        <taxon>Geoglossales</taxon>
        <taxon>Geoglossaceae</taxon>
        <taxon>Glutinoglossum</taxon>
    </lineage>
</organism>
<accession>A0A9P8I9Z3</accession>
<evidence type="ECO:0000313" key="1">
    <source>
        <dbReference type="EMBL" id="KAH0547853.1"/>
    </source>
</evidence>
<reference evidence="1" key="1">
    <citation type="submission" date="2021-03" db="EMBL/GenBank/DDBJ databases">
        <title>Comparative genomics and phylogenomic investigation of the class Geoglossomycetes provide insights into ecological specialization and systematics.</title>
        <authorList>
            <person name="Melie T."/>
            <person name="Pirro S."/>
            <person name="Miller A.N."/>
            <person name="Quandt A."/>
        </authorList>
    </citation>
    <scope>NUCLEOTIDE SEQUENCE</scope>
    <source>
        <strain evidence="1">GBOQ0MN5Z8</strain>
    </source>
</reference>
<name>A0A9P8I9Z3_9PEZI</name>
<protein>
    <submittedName>
        <fullName evidence="1">Uncharacterized protein</fullName>
    </submittedName>
</protein>
<sequence length="308" mass="32902">MLREQWALRACGAIFDIKDPVKQALAELRVECPYRESEGCMAELPWDAWGLRDHITEMRHGDPFSQKIQKLERDLRERLRSLRRGVRRITRQTINSSSLGMNLDSTTTDRELPKADPTTKYEIFADVAATPLLALIASSHHPLVATASQISVTEAAGGVAMEWAAVGGKGAIRAVLLEVVVTTIEELVSRLRVKAAGGVAMERAAVGEKGAIRAVLMEVVVAVPEKLVSRLRVKAAVTTLPFTLQPPPPRPLPTPPLYTAPVLPGPSASANSTALPHTATLIAVGGAATGGGGRVVAGVGKYSIQGYE</sequence>
<dbReference type="Proteomes" id="UP000698800">
    <property type="component" value="Unassembled WGS sequence"/>
</dbReference>
<comment type="caution">
    <text evidence="1">The sequence shown here is derived from an EMBL/GenBank/DDBJ whole genome shotgun (WGS) entry which is preliminary data.</text>
</comment>
<dbReference type="EMBL" id="JAGHQL010000001">
    <property type="protein sequence ID" value="KAH0547853.1"/>
    <property type="molecule type" value="Genomic_DNA"/>
</dbReference>
<dbReference type="AlphaFoldDB" id="A0A9P8I9Z3"/>
<keyword evidence="2" id="KW-1185">Reference proteome</keyword>